<feature type="transmembrane region" description="Helical" evidence="8">
    <location>
        <begin position="502"/>
        <end position="524"/>
    </location>
</feature>
<dbReference type="AlphaFoldDB" id="A0A0D9WGW5"/>
<reference evidence="10" key="2">
    <citation type="submission" date="2013-12" db="EMBL/GenBank/DDBJ databases">
        <authorList>
            <person name="Yu Y."/>
            <person name="Lee S."/>
            <person name="de Baynast K."/>
            <person name="Wissotski M."/>
            <person name="Liu L."/>
            <person name="Talag J."/>
            <person name="Goicoechea J."/>
            <person name="Angelova A."/>
            <person name="Jetty R."/>
            <person name="Kudrna D."/>
            <person name="Golser W."/>
            <person name="Rivera L."/>
            <person name="Zhang J."/>
            <person name="Wing R."/>
        </authorList>
    </citation>
    <scope>NUCLEOTIDE SEQUENCE</scope>
</reference>
<feature type="transmembrane region" description="Helical" evidence="8">
    <location>
        <begin position="230"/>
        <end position="252"/>
    </location>
</feature>
<feature type="compositionally biased region" description="Pro residues" evidence="7">
    <location>
        <begin position="556"/>
        <end position="569"/>
    </location>
</feature>
<comment type="subcellular location">
    <subcellularLocation>
        <location evidence="1">Endomembrane system</location>
        <topology evidence="1">Multi-pass membrane protein</topology>
    </subcellularLocation>
</comment>
<feature type="transmembrane region" description="Helical" evidence="8">
    <location>
        <begin position="137"/>
        <end position="156"/>
    </location>
</feature>
<keyword evidence="2 8" id="KW-0812">Transmembrane</keyword>
<evidence type="ECO:0000313" key="10">
    <source>
        <dbReference type="Proteomes" id="UP000032180"/>
    </source>
</evidence>
<feature type="region of interest" description="Disordered" evidence="7">
    <location>
        <begin position="533"/>
        <end position="569"/>
    </location>
</feature>
<reference evidence="9 10" key="1">
    <citation type="submission" date="2012-08" db="EMBL/GenBank/DDBJ databases">
        <title>Oryza genome evolution.</title>
        <authorList>
            <person name="Wing R.A."/>
        </authorList>
    </citation>
    <scope>NUCLEOTIDE SEQUENCE</scope>
</reference>
<evidence type="ECO:0000313" key="9">
    <source>
        <dbReference type="EnsemblPlants" id="LPERR05G13960.1"/>
    </source>
</evidence>
<feature type="compositionally biased region" description="Low complexity" evidence="7">
    <location>
        <begin position="533"/>
        <end position="544"/>
    </location>
</feature>
<keyword evidence="4 8" id="KW-1133">Transmembrane helix</keyword>
<dbReference type="Gramene" id="LPERR05G13960.1">
    <property type="protein sequence ID" value="LPERR05G13960.1"/>
    <property type="gene ID" value="LPERR05G13960"/>
</dbReference>
<name>A0A0D9WGW5_9ORYZ</name>
<organism evidence="9 10">
    <name type="scientific">Leersia perrieri</name>
    <dbReference type="NCBI Taxonomy" id="77586"/>
    <lineage>
        <taxon>Eukaryota</taxon>
        <taxon>Viridiplantae</taxon>
        <taxon>Streptophyta</taxon>
        <taxon>Embryophyta</taxon>
        <taxon>Tracheophyta</taxon>
        <taxon>Spermatophyta</taxon>
        <taxon>Magnoliopsida</taxon>
        <taxon>Liliopsida</taxon>
        <taxon>Poales</taxon>
        <taxon>Poaceae</taxon>
        <taxon>BOP clade</taxon>
        <taxon>Oryzoideae</taxon>
        <taxon>Oryzeae</taxon>
        <taxon>Oryzinae</taxon>
        <taxon>Leersia</taxon>
    </lineage>
</organism>
<evidence type="ECO:0000256" key="6">
    <source>
        <dbReference type="ARBA" id="ARBA00029467"/>
    </source>
</evidence>
<dbReference type="InterPro" id="IPR009606">
    <property type="entry name" value="DEAL/Modifying_wall_lignin1/2"/>
</dbReference>
<evidence type="ECO:0000256" key="5">
    <source>
        <dbReference type="ARBA" id="ARBA00023136"/>
    </source>
</evidence>
<feature type="transmembrane region" description="Helical" evidence="8">
    <location>
        <begin position="457"/>
        <end position="482"/>
    </location>
</feature>
<evidence type="ECO:0000256" key="8">
    <source>
        <dbReference type="SAM" id="Phobius"/>
    </source>
</evidence>
<keyword evidence="10" id="KW-1185">Reference proteome</keyword>
<evidence type="ECO:0000256" key="7">
    <source>
        <dbReference type="SAM" id="MobiDB-lite"/>
    </source>
</evidence>
<evidence type="ECO:0000256" key="3">
    <source>
        <dbReference type="ARBA" id="ARBA00022729"/>
    </source>
</evidence>
<proteinExistence type="inferred from homology"/>
<dbReference type="Pfam" id="PF06749">
    <property type="entry name" value="DUF1218"/>
    <property type="match status" value="2"/>
</dbReference>
<accession>A0A0D9WGW5</accession>
<dbReference type="STRING" id="77586.A0A0D9WGW5"/>
<feature type="transmembrane region" description="Helical" evidence="8">
    <location>
        <begin position="264"/>
        <end position="292"/>
    </location>
</feature>
<reference evidence="9" key="3">
    <citation type="submission" date="2015-04" db="UniProtKB">
        <authorList>
            <consortium name="EnsemblPlants"/>
        </authorList>
    </citation>
    <scope>IDENTIFICATION</scope>
</reference>
<protein>
    <submittedName>
        <fullName evidence="9">Uncharacterized protein</fullName>
    </submittedName>
</protein>
<dbReference type="GO" id="GO:0012505">
    <property type="term" value="C:endomembrane system"/>
    <property type="evidence" value="ECO:0007669"/>
    <property type="project" value="UniProtKB-SubCell"/>
</dbReference>
<keyword evidence="5 8" id="KW-0472">Membrane</keyword>
<dbReference type="PANTHER" id="PTHR31769">
    <property type="entry name" value="OS07G0462200 PROTEIN-RELATED"/>
    <property type="match status" value="1"/>
</dbReference>
<evidence type="ECO:0000256" key="1">
    <source>
        <dbReference type="ARBA" id="ARBA00004127"/>
    </source>
</evidence>
<dbReference type="Proteomes" id="UP000032180">
    <property type="component" value="Chromosome 5"/>
</dbReference>
<dbReference type="InterPro" id="IPR052222">
    <property type="entry name" value="DESIGUAL"/>
</dbReference>
<dbReference type="HOGENOM" id="CLU_479295_0_0_1"/>
<sequence>MPSTTERILAVNASIWSNIGFEPNQSESKIQGQEERDQLAKMTIKCAGLFSDKQQKKYHINLKMNPKEAKFVEQESRMGEEMATAAGDRWNWNVVVATKMDKTTIIVSAVAGSLGVLSAVMGFAAEVARTTDCASALGLPVAASIFLLMAQVTVAAGDSCRKSRAVLSTISAVLAFVLFLDTVFGRVYSSKPTAVALGIYAAIFLLIIHVIVAAVNCCSSCCDQSEAKQIVIIVSAVIGSLGLLSAILGFAAEGSRHTSNCTSAIGLGIFAAVFLLIAQAAVSVVGACCGCAKSHRAPSETRGFVGVVCAVGSWVAAVVASVMFLVGAIQGSSCNVSAGLFACAGLLTLLATGLGIASYVILRQLEQGGKAVVIVSAVAGSLGLLSAILGFSAEGTKTTMSQILLVGDECLYPQNPATALGICGAVFLLMAQITISAVGGCCGCCKSRAIPSETKRIIGVVCAVMSWIAAGIAWAMFVIGAAGNSDGGRATWPNCYVLKDGIFAGAAVLALAATAFGVTSYVVLSRQSDKAPAAGAAKPAEQPPLAGIAMGNPQFPAQPPPPSHGPTAL</sequence>
<comment type="similarity">
    <text evidence="6">Belongs to the DESIGUAL family.</text>
</comment>
<dbReference type="EnsemblPlants" id="LPERR05G13960.1">
    <property type="protein sequence ID" value="LPERR05G13960.1"/>
    <property type="gene ID" value="LPERR05G13960"/>
</dbReference>
<feature type="transmembrane region" description="Helical" evidence="8">
    <location>
        <begin position="371"/>
        <end position="391"/>
    </location>
</feature>
<keyword evidence="3" id="KW-0732">Signal</keyword>
<dbReference type="eggNOG" id="ENOG502QT9I">
    <property type="taxonomic scope" value="Eukaryota"/>
</dbReference>
<feature type="transmembrane region" description="Helical" evidence="8">
    <location>
        <begin position="165"/>
        <end position="188"/>
    </location>
</feature>
<feature type="transmembrane region" description="Helical" evidence="8">
    <location>
        <begin position="304"/>
        <end position="326"/>
    </location>
</feature>
<evidence type="ECO:0000256" key="2">
    <source>
        <dbReference type="ARBA" id="ARBA00022692"/>
    </source>
</evidence>
<feature type="transmembrane region" description="Helical" evidence="8">
    <location>
        <begin position="105"/>
        <end position="125"/>
    </location>
</feature>
<feature type="transmembrane region" description="Helical" evidence="8">
    <location>
        <begin position="194"/>
        <end position="218"/>
    </location>
</feature>
<feature type="transmembrane region" description="Helical" evidence="8">
    <location>
        <begin position="419"/>
        <end position="445"/>
    </location>
</feature>
<feature type="transmembrane region" description="Helical" evidence="8">
    <location>
        <begin position="338"/>
        <end position="362"/>
    </location>
</feature>
<evidence type="ECO:0000256" key="4">
    <source>
        <dbReference type="ARBA" id="ARBA00022989"/>
    </source>
</evidence>